<evidence type="ECO:0000313" key="3">
    <source>
        <dbReference type="Proteomes" id="UP001213000"/>
    </source>
</evidence>
<keyword evidence="3" id="KW-1185">Reference proteome</keyword>
<sequence>MAGAGPYTEKDAEEGLDGMDTMPVRRNERRIDVDSGNESEPVKSNESWSATVDHEAEGALAVGGEGGASDTHNPRISEAEATHIELPNVIPMAVDEIHTQLAGQAEQRHELTGLQ</sequence>
<accession>A0AAD5VIR4</accession>
<feature type="region of interest" description="Disordered" evidence="1">
    <location>
        <begin position="1"/>
        <end position="74"/>
    </location>
</feature>
<evidence type="ECO:0000313" key="2">
    <source>
        <dbReference type="EMBL" id="KAJ3560630.1"/>
    </source>
</evidence>
<gene>
    <name evidence="2" type="ORF">NP233_g10708</name>
</gene>
<feature type="compositionally biased region" description="Polar residues" evidence="1">
    <location>
        <begin position="36"/>
        <end position="50"/>
    </location>
</feature>
<proteinExistence type="predicted"/>
<protein>
    <submittedName>
        <fullName evidence="2">Uncharacterized protein</fullName>
    </submittedName>
</protein>
<reference evidence="2" key="1">
    <citation type="submission" date="2022-07" db="EMBL/GenBank/DDBJ databases">
        <title>Genome Sequence of Leucocoprinus birnbaumii.</title>
        <authorList>
            <person name="Buettner E."/>
        </authorList>
    </citation>
    <scope>NUCLEOTIDE SEQUENCE</scope>
    <source>
        <strain evidence="2">VT141</strain>
    </source>
</reference>
<comment type="caution">
    <text evidence="2">The sequence shown here is derived from an EMBL/GenBank/DDBJ whole genome shotgun (WGS) entry which is preliminary data.</text>
</comment>
<name>A0AAD5VIR4_9AGAR</name>
<organism evidence="2 3">
    <name type="scientific">Leucocoprinus birnbaumii</name>
    <dbReference type="NCBI Taxonomy" id="56174"/>
    <lineage>
        <taxon>Eukaryota</taxon>
        <taxon>Fungi</taxon>
        <taxon>Dikarya</taxon>
        <taxon>Basidiomycota</taxon>
        <taxon>Agaricomycotina</taxon>
        <taxon>Agaricomycetes</taxon>
        <taxon>Agaricomycetidae</taxon>
        <taxon>Agaricales</taxon>
        <taxon>Agaricineae</taxon>
        <taxon>Agaricaceae</taxon>
        <taxon>Leucocoprinus</taxon>
    </lineage>
</organism>
<dbReference type="EMBL" id="JANIEX010001137">
    <property type="protein sequence ID" value="KAJ3560630.1"/>
    <property type="molecule type" value="Genomic_DNA"/>
</dbReference>
<feature type="compositionally biased region" description="Basic and acidic residues" evidence="1">
    <location>
        <begin position="23"/>
        <end position="33"/>
    </location>
</feature>
<dbReference type="AlphaFoldDB" id="A0AAD5VIR4"/>
<dbReference type="Proteomes" id="UP001213000">
    <property type="component" value="Unassembled WGS sequence"/>
</dbReference>
<evidence type="ECO:0000256" key="1">
    <source>
        <dbReference type="SAM" id="MobiDB-lite"/>
    </source>
</evidence>